<feature type="region of interest" description="Disordered" evidence="1">
    <location>
        <begin position="679"/>
        <end position="742"/>
    </location>
</feature>
<feature type="compositionally biased region" description="Low complexity" evidence="1">
    <location>
        <begin position="241"/>
        <end position="251"/>
    </location>
</feature>
<feature type="compositionally biased region" description="Polar residues" evidence="1">
    <location>
        <begin position="1110"/>
        <end position="1136"/>
    </location>
</feature>
<dbReference type="PROSITE" id="PS00028">
    <property type="entry name" value="ZINC_FINGER_C2H2_1"/>
    <property type="match status" value="1"/>
</dbReference>
<feature type="region of interest" description="Disordered" evidence="1">
    <location>
        <begin position="66"/>
        <end position="85"/>
    </location>
</feature>
<reference evidence="3" key="2">
    <citation type="journal article" date="2022" name="Microb. Genom.">
        <title>A chromosome-scale genome assembly of the tomato pathogen Cladosporium fulvum reveals a compartmentalized genome architecture and the presence of a dispensable chromosome.</title>
        <authorList>
            <person name="Zaccaron A.Z."/>
            <person name="Chen L.H."/>
            <person name="Samaras A."/>
            <person name="Stergiopoulos I."/>
        </authorList>
    </citation>
    <scope>NUCLEOTIDE SEQUENCE</scope>
    <source>
        <strain evidence="3">Race5_Kim</strain>
    </source>
</reference>
<keyword evidence="4" id="KW-1185">Reference proteome</keyword>
<feature type="region of interest" description="Disordered" evidence="1">
    <location>
        <begin position="1239"/>
        <end position="1347"/>
    </location>
</feature>
<name>A0A9Q8PDM1_PASFU</name>
<dbReference type="EMBL" id="CP090170">
    <property type="protein sequence ID" value="UJO20586.1"/>
    <property type="molecule type" value="Genomic_DNA"/>
</dbReference>
<evidence type="ECO:0000313" key="4">
    <source>
        <dbReference type="Proteomes" id="UP000756132"/>
    </source>
</evidence>
<feature type="compositionally biased region" description="Low complexity" evidence="1">
    <location>
        <begin position="1053"/>
        <end position="1072"/>
    </location>
</feature>
<protein>
    <recommendedName>
        <fullName evidence="2">C2H2-type domain-containing protein</fullName>
    </recommendedName>
</protein>
<feature type="region of interest" description="Disordered" evidence="1">
    <location>
        <begin position="1091"/>
        <end position="1141"/>
    </location>
</feature>
<evidence type="ECO:0000256" key="1">
    <source>
        <dbReference type="SAM" id="MobiDB-lite"/>
    </source>
</evidence>
<gene>
    <name evidence="3" type="ORF">CLAFUR5_10816</name>
</gene>
<dbReference type="InterPro" id="IPR013087">
    <property type="entry name" value="Znf_C2H2_type"/>
</dbReference>
<feature type="compositionally biased region" description="Polar residues" evidence="1">
    <location>
        <begin position="1007"/>
        <end position="1026"/>
    </location>
</feature>
<feature type="region of interest" description="Disordered" evidence="1">
    <location>
        <begin position="901"/>
        <end position="945"/>
    </location>
</feature>
<feature type="compositionally biased region" description="Basic residues" evidence="1">
    <location>
        <begin position="974"/>
        <end position="996"/>
    </location>
</feature>
<dbReference type="GeneID" id="71990694"/>
<sequence length="1378" mass="150430">MSRYNYNNYYDPVGSQANQPSGYTYLGNTGQQQPQSSNATQYASSAASNYQTGYNQSYADTYGGQQYASTTQSQQPSTASTSRAANTLSSLRNAQGYAQSALANQQPSSDTAGGYDNTYYNPSNAFAQSTSRTHSNESPLYNTAASTFGRLSLPDQSQTTSNTYANNQYQSTSTPSTKYQNAPSSAGLKNRSYRTAYTQEQSQTQPPQRYASPFQAVQAQGHAKNSSTSSNHQPSPQMNVQQLQSQHQRQQSAPVEPSAMTVDPSQVYDFRAEQQRKAEIEAVKRRQREAEAAQRKAEEDAETARKEEEERVEREQREAEETASKAAEAEAKKKAAQERKNEQRRKAREEKRQSKTAATALTQMASGSGGDAGMMAMMGIDESVAPANAEEAEMRAMFKKMREFNAKNPQMLAKLWEEERTAHATQASSPQPAKPAQTAPPKQPKADATGPRPFTKPVAQASPAAATPTQRASATLWPPHKKGSLAEAAAKWLNGLAENRSANKTIGKETVLKILDTNPSYVQLCESIEKNGIKFERSALAKELLKAVPDGLRNNNANKPVTPSAPVTGVAANGSSGSPANTSQERGPGRPGKDGPLNYGVPHAQRSAGPVNYQTPSFTSLSDAARAVHNMDATPSYPPHLSNTLTSAITSAAAQPAVQSPYFDQPISADNPVQALTPEMKAEEKPEEPRRPPANKEEAARKRTFTDLVDLSKDDSDDDEGPPRKIQQPLGGPTNGALKHAPSNEAFRKPMSFDEFRRAGTAGIAPGQGALHPFAPARSWMNFGQRPTIPGQTLATPAPVPATKTKGPTEEQKQYERMRGKMLVEPIMRDRVARKSKYDSRTIARDVLLATGRHPDMRALNAHLNTMQKLLGDHGGVIDGAGNKSDLATVKWDIIDPGEPAEDAKAKAKSASAGREKKSTDADGTKEDDDDVTDVDDEGDWATGRAEEALRKIRKEGMDMEQALLEVKDPMVRKQIRNRIHVQRHKEKYGDKRRTKRASEVVATDTAGEQSDSQQHLDSVQEQLRGSESGPARGRGRPPKNRRDSNLPTSNNATPARSTPQPRPSAASSASAKMSGGAPVGYAAFRELDANGNPIKKKGRPVGWRKSVNSREAQGLTPNKSLSQVKPSRQRQSTGPTAAKEDLVQPEYQVYKCRWTDCTAELDNLDRLKKHVVKLHGGANDEGDFECLWRSCKFAGKHVDANGKARDGDVGVTSFETMDHWMKHVDKEHLNEVAWKLGDGPRGGSVTDSLTNSDRYLSDRHGRSVTPIIVPASEKQQRSPAEDPAEPASASAFQPVLTSDVPARPRIGRPPKNPQHVGMSKEEVEAKEELKKLENQKRAEGVSMGQEGCRLVNEKRRRGFLDDEDFEDLVYDSEPDFS</sequence>
<feature type="compositionally biased region" description="Basic and acidic residues" evidence="1">
    <location>
        <begin position="281"/>
        <end position="341"/>
    </location>
</feature>
<evidence type="ECO:0000259" key="2">
    <source>
        <dbReference type="PROSITE" id="PS00028"/>
    </source>
</evidence>
<dbReference type="Gene3D" id="3.30.160.60">
    <property type="entry name" value="Classic Zinc Finger"/>
    <property type="match status" value="1"/>
</dbReference>
<feature type="region of interest" description="Disordered" evidence="1">
    <location>
        <begin position="965"/>
        <end position="1077"/>
    </location>
</feature>
<feature type="compositionally biased region" description="Polar residues" evidence="1">
    <location>
        <begin position="154"/>
        <end position="184"/>
    </location>
</feature>
<feature type="compositionally biased region" description="Basic and acidic residues" evidence="1">
    <location>
        <begin position="914"/>
        <end position="925"/>
    </location>
</feature>
<feature type="compositionally biased region" description="Polar residues" evidence="1">
    <location>
        <begin position="1246"/>
        <end position="1255"/>
    </location>
</feature>
<feature type="region of interest" description="Disordered" evidence="1">
    <location>
        <begin position="790"/>
        <end position="812"/>
    </location>
</feature>
<feature type="compositionally biased region" description="Acidic residues" evidence="1">
    <location>
        <begin position="926"/>
        <end position="940"/>
    </location>
</feature>
<feature type="compositionally biased region" description="Low complexity" evidence="1">
    <location>
        <begin position="424"/>
        <end position="440"/>
    </location>
</feature>
<feature type="compositionally biased region" description="Polar residues" evidence="1">
    <location>
        <begin position="215"/>
        <end position="240"/>
    </location>
</feature>
<feature type="domain" description="C2H2-type" evidence="2">
    <location>
        <begin position="1153"/>
        <end position="1176"/>
    </location>
</feature>
<feature type="region of interest" description="Disordered" evidence="1">
    <location>
        <begin position="281"/>
        <end position="374"/>
    </location>
</feature>
<proteinExistence type="predicted"/>
<feature type="region of interest" description="Disordered" evidence="1">
    <location>
        <begin position="551"/>
        <end position="615"/>
    </location>
</feature>
<dbReference type="KEGG" id="ffu:CLAFUR5_10816"/>
<feature type="compositionally biased region" description="Polar residues" evidence="1">
    <location>
        <begin position="15"/>
        <end position="47"/>
    </location>
</feature>
<dbReference type="Proteomes" id="UP000756132">
    <property type="component" value="Chromosome 8"/>
</dbReference>
<feature type="region of interest" description="Disordered" evidence="1">
    <location>
        <begin position="412"/>
        <end position="482"/>
    </location>
</feature>
<feature type="compositionally biased region" description="Polar residues" evidence="1">
    <location>
        <begin position="193"/>
        <end position="207"/>
    </location>
</feature>
<feature type="compositionally biased region" description="Polar residues" evidence="1">
    <location>
        <begin position="573"/>
        <end position="585"/>
    </location>
</feature>
<feature type="compositionally biased region" description="Low complexity" evidence="1">
    <location>
        <begin position="459"/>
        <end position="474"/>
    </location>
</feature>
<organism evidence="3 4">
    <name type="scientific">Passalora fulva</name>
    <name type="common">Tomato leaf mold</name>
    <name type="synonym">Cladosporium fulvum</name>
    <dbReference type="NCBI Taxonomy" id="5499"/>
    <lineage>
        <taxon>Eukaryota</taxon>
        <taxon>Fungi</taxon>
        <taxon>Dikarya</taxon>
        <taxon>Ascomycota</taxon>
        <taxon>Pezizomycotina</taxon>
        <taxon>Dothideomycetes</taxon>
        <taxon>Dothideomycetidae</taxon>
        <taxon>Mycosphaerellales</taxon>
        <taxon>Mycosphaerellaceae</taxon>
        <taxon>Fulvia</taxon>
    </lineage>
</organism>
<dbReference type="OrthoDB" id="5424797at2759"/>
<accession>A0A9Q8PDM1</accession>
<feature type="region of interest" description="Disordered" evidence="1">
    <location>
        <begin position="152"/>
        <end position="264"/>
    </location>
</feature>
<feature type="region of interest" description="Disordered" evidence="1">
    <location>
        <begin position="1"/>
        <end position="47"/>
    </location>
</feature>
<feature type="compositionally biased region" description="Basic and acidic residues" evidence="1">
    <location>
        <begin position="1319"/>
        <end position="1340"/>
    </location>
</feature>
<dbReference type="RefSeq" id="XP_047764952.1">
    <property type="nucleotide sequence ID" value="XM_047909964.1"/>
</dbReference>
<evidence type="ECO:0000313" key="3">
    <source>
        <dbReference type="EMBL" id="UJO20586.1"/>
    </source>
</evidence>
<feature type="compositionally biased region" description="Basic and acidic residues" evidence="1">
    <location>
        <begin position="680"/>
        <end position="714"/>
    </location>
</feature>
<dbReference type="OMA" id="QSYKCKW"/>
<reference evidence="3" key="1">
    <citation type="submission" date="2021-12" db="EMBL/GenBank/DDBJ databases">
        <authorList>
            <person name="Zaccaron A."/>
            <person name="Stergiopoulos I."/>
        </authorList>
    </citation>
    <scope>NUCLEOTIDE SEQUENCE</scope>
    <source>
        <strain evidence="3">Race5_Kim</strain>
    </source>
</reference>